<evidence type="ECO:0000256" key="12">
    <source>
        <dbReference type="SAM" id="MobiDB-lite"/>
    </source>
</evidence>
<dbReference type="CDD" id="cd09278">
    <property type="entry name" value="RNase_HI_prokaryote_like"/>
    <property type="match status" value="1"/>
</dbReference>
<evidence type="ECO:0000256" key="9">
    <source>
        <dbReference type="ARBA" id="ARBA00022801"/>
    </source>
</evidence>
<keyword evidence="8 11" id="KW-0255">Endonuclease</keyword>
<evidence type="ECO:0000256" key="4">
    <source>
        <dbReference type="ARBA" id="ARBA00011245"/>
    </source>
</evidence>
<dbReference type="STRING" id="298654.FraEuI1c_5678"/>
<dbReference type="eggNOG" id="COG0328">
    <property type="taxonomic scope" value="Bacteria"/>
</dbReference>
<dbReference type="AlphaFoldDB" id="E3IUH7"/>
<dbReference type="PANTHER" id="PTHR10642">
    <property type="entry name" value="RIBONUCLEASE H1"/>
    <property type="match status" value="1"/>
</dbReference>
<dbReference type="GO" id="GO:0004523">
    <property type="term" value="F:RNA-DNA hybrid ribonuclease activity"/>
    <property type="evidence" value="ECO:0007669"/>
    <property type="project" value="UniProtKB-UniRule"/>
</dbReference>
<dbReference type="KEGG" id="fri:FraEuI1c_5678"/>
<feature type="domain" description="RNase H type-1" evidence="13">
    <location>
        <begin position="43"/>
        <end position="185"/>
    </location>
</feature>
<keyword evidence="10 11" id="KW-0460">Magnesium</keyword>
<feature type="binding site" evidence="11">
    <location>
        <position position="52"/>
    </location>
    <ligand>
        <name>Mg(2+)</name>
        <dbReference type="ChEBI" id="CHEBI:18420"/>
        <label>2</label>
    </ligand>
</feature>
<keyword evidence="6 11" id="KW-0540">Nuclease</keyword>
<evidence type="ECO:0000256" key="7">
    <source>
        <dbReference type="ARBA" id="ARBA00022723"/>
    </source>
</evidence>
<dbReference type="GO" id="GO:0000287">
    <property type="term" value="F:magnesium ion binding"/>
    <property type="evidence" value="ECO:0007669"/>
    <property type="project" value="UniProtKB-UniRule"/>
</dbReference>
<evidence type="ECO:0000259" key="13">
    <source>
        <dbReference type="PROSITE" id="PS50879"/>
    </source>
</evidence>
<feature type="binding site" evidence="11">
    <location>
        <position position="91"/>
    </location>
    <ligand>
        <name>Mg(2+)</name>
        <dbReference type="ChEBI" id="CHEBI:18420"/>
        <label>1</label>
    </ligand>
</feature>
<evidence type="ECO:0000256" key="8">
    <source>
        <dbReference type="ARBA" id="ARBA00022759"/>
    </source>
</evidence>
<dbReference type="Proteomes" id="UP000002484">
    <property type="component" value="Chromosome"/>
</dbReference>
<dbReference type="HOGENOM" id="CLU_030894_6_0_11"/>
<evidence type="ECO:0000256" key="5">
    <source>
        <dbReference type="ARBA" id="ARBA00012180"/>
    </source>
</evidence>
<accession>E3IUH7</accession>
<feature type="binding site" evidence="11">
    <location>
        <position position="177"/>
    </location>
    <ligand>
        <name>Mg(2+)</name>
        <dbReference type="ChEBI" id="CHEBI:18420"/>
        <label>2</label>
    </ligand>
</feature>
<evidence type="ECO:0000313" key="14">
    <source>
        <dbReference type="EMBL" id="ADP83662.1"/>
    </source>
</evidence>
<evidence type="ECO:0000256" key="1">
    <source>
        <dbReference type="ARBA" id="ARBA00000077"/>
    </source>
</evidence>
<evidence type="ECO:0000256" key="11">
    <source>
        <dbReference type="HAMAP-Rule" id="MF_00042"/>
    </source>
</evidence>
<evidence type="ECO:0000313" key="15">
    <source>
        <dbReference type="Proteomes" id="UP000002484"/>
    </source>
</evidence>
<evidence type="ECO:0000256" key="3">
    <source>
        <dbReference type="ARBA" id="ARBA00005300"/>
    </source>
</evidence>
<feature type="binding site" evidence="11">
    <location>
        <position position="52"/>
    </location>
    <ligand>
        <name>Mg(2+)</name>
        <dbReference type="ChEBI" id="CHEBI:18420"/>
        <label>1</label>
    </ligand>
</feature>
<feature type="binding site" evidence="11">
    <location>
        <position position="113"/>
    </location>
    <ligand>
        <name>Mg(2+)</name>
        <dbReference type="ChEBI" id="CHEBI:18420"/>
        <label>1</label>
    </ligand>
</feature>
<dbReference type="InterPro" id="IPR036397">
    <property type="entry name" value="RNaseH_sf"/>
</dbReference>
<protein>
    <recommendedName>
        <fullName evidence="5 11">Ribonuclease H</fullName>
        <shortName evidence="11">RNase H</shortName>
        <ecNumber evidence="5 11">3.1.26.4</ecNumber>
    </recommendedName>
</protein>
<dbReference type="InParanoid" id="E3IUH7"/>
<dbReference type="FunFam" id="3.30.420.10:FF:000089">
    <property type="entry name" value="Ribonuclease H"/>
    <property type="match status" value="1"/>
</dbReference>
<evidence type="ECO:0000256" key="2">
    <source>
        <dbReference type="ARBA" id="ARBA00004065"/>
    </source>
</evidence>
<dbReference type="InterPro" id="IPR022892">
    <property type="entry name" value="RNaseHI"/>
</dbReference>
<dbReference type="GO" id="GO:0043137">
    <property type="term" value="P:DNA replication, removal of RNA primer"/>
    <property type="evidence" value="ECO:0007669"/>
    <property type="project" value="TreeGrafter"/>
</dbReference>
<dbReference type="PROSITE" id="PS50879">
    <property type="entry name" value="RNASE_H_1"/>
    <property type="match status" value="1"/>
</dbReference>
<dbReference type="NCBIfam" id="NF001236">
    <property type="entry name" value="PRK00203.1"/>
    <property type="match status" value="1"/>
</dbReference>
<keyword evidence="9 11" id="KW-0378">Hydrolase</keyword>
<dbReference type="SUPFAM" id="SSF53098">
    <property type="entry name" value="Ribonuclease H-like"/>
    <property type="match status" value="1"/>
</dbReference>
<dbReference type="HAMAP" id="MF_00042">
    <property type="entry name" value="RNase_H"/>
    <property type="match status" value="1"/>
</dbReference>
<dbReference type="EMBL" id="CP002299">
    <property type="protein sequence ID" value="ADP83662.1"/>
    <property type="molecule type" value="Genomic_DNA"/>
</dbReference>
<dbReference type="PANTHER" id="PTHR10642:SF26">
    <property type="entry name" value="RIBONUCLEASE H1"/>
    <property type="match status" value="1"/>
</dbReference>
<keyword evidence="15" id="KW-1185">Reference proteome</keyword>
<feature type="compositionally biased region" description="Gly residues" evidence="12">
    <location>
        <begin position="33"/>
        <end position="43"/>
    </location>
</feature>
<gene>
    <name evidence="11" type="primary">rnhA</name>
    <name evidence="14" type="ordered locus">FraEuI1c_5678</name>
</gene>
<dbReference type="InterPro" id="IPR012337">
    <property type="entry name" value="RNaseH-like_sf"/>
</dbReference>
<sequence length="192" mass="20732">MTGRDEQTEGAAGQRPAAVARHRTSADRTVGVASGGGGPQGGREGVVEIYTDGACKGNPGPGGWGAVLRYGTHERAICGGEAGDTTNNRMELMAAIMALEALTRPSVVRIHTDSQYLRSGINEWLARWKRNGWKTGEKKPVKNVDLWQRLDAATRVHDVEWLWVRGHAGDPGNELADQLANRGLVGARRQRS</sequence>
<dbReference type="InterPro" id="IPR002156">
    <property type="entry name" value="RNaseH_domain"/>
</dbReference>
<dbReference type="RefSeq" id="WP_013426780.1">
    <property type="nucleotide sequence ID" value="NC_014666.1"/>
</dbReference>
<comment type="function">
    <text evidence="2 11">Endonuclease that specifically degrades the RNA of RNA-DNA hybrids.</text>
</comment>
<evidence type="ECO:0000256" key="6">
    <source>
        <dbReference type="ARBA" id="ARBA00022722"/>
    </source>
</evidence>
<comment type="similarity">
    <text evidence="3 11">Belongs to the RNase H family.</text>
</comment>
<evidence type="ECO:0000256" key="10">
    <source>
        <dbReference type="ARBA" id="ARBA00022842"/>
    </source>
</evidence>
<comment type="catalytic activity">
    <reaction evidence="1 11">
        <text>Endonucleolytic cleavage to 5'-phosphomonoester.</text>
        <dbReference type="EC" id="3.1.26.4"/>
    </reaction>
</comment>
<dbReference type="Pfam" id="PF00075">
    <property type="entry name" value="RNase_H"/>
    <property type="match status" value="1"/>
</dbReference>
<organism evidence="14 15">
    <name type="scientific">Pseudofrankia inefficax (strain DSM 45817 / CECT 9037 / DDB 130130 / EuI1c)</name>
    <name type="common">Frankia inefficax</name>
    <dbReference type="NCBI Taxonomy" id="298654"/>
    <lineage>
        <taxon>Bacteria</taxon>
        <taxon>Bacillati</taxon>
        <taxon>Actinomycetota</taxon>
        <taxon>Actinomycetes</taxon>
        <taxon>Frankiales</taxon>
        <taxon>Frankiaceae</taxon>
        <taxon>Pseudofrankia</taxon>
    </lineage>
</organism>
<dbReference type="EC" id="3.1.26.4" evidence="5 11"/>
<dbReference type="GO" id="GO:0005737">
    <property type="term" value="C:cytoplasm"/>
    <property type="evidence" value="ECO:0007669"/>
    <property type="project" value="UniProtKB-SubCell"/>
</dbReference>
<comment type="subcellular location">
    <subcellularLocation>
        <location evidence="11">Cytoplasm</location>
    </subcellularLocation>
</comment>
<comment type="subunit">
    <text evidence="4 11">Monomer.</text>
</comment>
<proteinExistence type="inferred from homology"/>
<reference evidence="14 15" key="1">
    <citation type="submission" date="2010-10" db="EMBL/GenBank/DDBJ databases">
        <title>Complete sequence of Frankia sp. EuI1c.</title>
        <authorList>
            <consortium name="US DOE Joint Genome Institute"/>
            <person name="Lucas S."/>
            <person name="Copeland A."/>
            <person name="Lapidus A."/>
            <person name="Cheng J.-F."/>
            <person name="Bruce D."/>
            <person name="Goodwin L."/>
            <person name="Pitluck S."/>
            <person name="Chertkov O."/>
            <person name="Detter J.C."/>
            <person name="Han C."/>
            <person name="Tapia R."/>
            <person name="Land M."/>
            <person name="Hauser L."/>
            <person name="Jeffries C."/>
            <person name="Kyrpides N."/>
            <person name="Ivanova N."/>
            <person name="Mikhailova N."/>
            <person name="Beauchemin N."/>
            <person name="Sen A."/>
            <person name="Sur S.A."/>
            <person name="Gtari M."/>
            <person name="Wall L."/>
            <person name="Tisa L."/>
            <person name="Woyke T."/>
        </authorList>
    </citation>
    <scope>NUCLEOTIDE SEQUENCE [LARGE SCALE GENOMIC DNA]</scope>
    <source>
        <strain evidence="15">DSM 45817 / CECT 9037 / EuI1c</strain>
    </source>
</reference>
<keyword evidence="11" id="KW-0963">Cytoplasm</keyword>
<comment type="cofactor">
    <cofactor evidence="11">
        <name>Mg(2+)</name>
        <dbReference type="ChEBI" id="CHEBI:18420"/>
    </cofactor>
    <text evidence="11">Binds 1 Mg(2+) ion per subunit. May bind a second metal ion at a regulatory site, or after substrate binding.</text>
</comment>
<name>E3IUH7_PSEI1</name>
<dbReference type="Gene3D" id="3.30.420.10">
    <property type="entry name" value="Ribonuclease H-like superfamily/Ribonuclease H"/>
    <property type="match status" value="1"/>
</dbReference>
<dbReference type="GO" id="GO:0003676">
    <property type="term" value="F:nucleic acid binding"/>
    <property type="evidence" value="ECO:0007669"/>
    <property type="project" value="InterPro"/>
</dbReference>
<keyword evidence="7 11" id="KW-0479">Metal-binding</keyword>
<feature type="region of interest" description="Disordered" evidence="12">
    <location>
        <begin position="1"/>
        <end position="43"/>
    </location>
</feature>
<dbReference type="InterPro" id="IPR050092">
    <property type="entry name" value="RNase_H"/>
</dbReference>